<accession>A0A9P6PK04</accession>
<gene>
    <name evidence="2" type="ORF">BG011_003351</name>
</gene>
<sequence>MPKAQRSAKSKAKPQPGAKALPSSAPSQQAQSGAMSSKAPTQRQQYTIAQKVQLIKDLHAEAKCGLSPRTATDLLRDEDEILRLANELHPEAAK</sequence>
<feature type="compositionally biased region" description="Basic residues" evidence="1">
    <location>
        <begin position="1"/>
        <end position="12"/>
    </location>
</feature>
<feature type="non-terminal residue" evidence="2">
    <location>
        <position position="94"/>
    </location>
</feature>
<evidence type="ECO:0000256" key="1">
    <source>
        <dbReference type="SAM" id="MobiDB-lite"/>
    </source>
</evidence>
<dbReference type="Proteomes" id="UP000726737">
    <property type="component" value="Unassembled WGS sequence"/>
</dbReference>
<reference evidence="2" key="1">
    <citation type="journal article" date="2020" name="Fungal Divers.">
        <title>Resolving the Mortierellaceae phylogeny through synthesis of multi-gene phylogenetics and phylogenomics.</title>
        <authorList>
            <person name="Vandepol N."/>
            <person name="Liber J."/>
            <person name="Desiro A."/>
            <person name="Na H."/>
            <person name="Kennedy M."/>
            <person name="Barry K."/>
            <person name="Grigoriev I.V."/>
            <person name="Miller A.N."/>
            <person name="O'Donnell K."/>
            <person name="Stajich J.E."/>
            <person name="Bonito G."/>
        </authorList>
    </citation>
    <scope>NUCLEOTIDE SEQUENCE</scope>
    <source>
        <strain evidence="2">KOD948</strain>
    </source>
</reference>
<dbReference type="AlphaFoldDB" id="A0A9P6PK04"/>
<keyword evidence="3" id="KW-1185">Reference proteome</keyword>
<protein>
    <submittedName>
        <fullName evidence="2">Uncharacterized protein</fullName>
    </submittedName>
</protein>
<organism evidence="2 3">
    <name type="scientific">Mortierella polycephala</name>
    <dbReference type="NCBI Taxonomy" id="41804"/>
    <lineage>
        <taxon>Eukaryota</taxon>
        <taxon>Fungi</taxon>
        <taxon>Fungi incertae sedis</taxon>
        <taxon>Mucoromycota</taxon>
        <taxon>Mortierellomycotina</taxon>
        <taxon>Mortierellomycetes</taxon>
        <taxon>Mortierellales</taxon>
        <taxon>Mortierellaceae</taxon>
        <taxon>Mortierella</taxon>
    </lineage>
</organism>
<comment type="caution">
    <text evidence="2">The sequence shown here is derived from an EMBL/GenBank/DDBJ whole genome shotgun (WGS) entry which is preliminary data.</text>
</comment>
<name>A0A9P6PK04_9FUNG</name>
<evidence type="ECO:0000313" key="2">
    <source>
        <dbReference type="EMBL" id="KAG0242323.1"/>
    </source>
</evidence>
<feature type="region of interest" description="Disordered" evidence="1">
    <location>
        <begin position="1"/>
        <end position="44"/>
    </location>
</feature>
<proteinExistence type="predicted"/>
<dbReference type="EMBL" id="JAAAJA010002225">
    <property type="protein sequence ID" value="KAG0242323.1"/>
    <property type="molecule type" value="Genomic_DNA"/>
</dbReference>
<feature type="compositionally biased region" description="Low complexity" evidence="1">
    <location>
        <begin position="18"/>
        <end position="39"/>
    </location>
</feature>
<evidence type="ECO:0000313" key="3">
    <source>
        <dbReference type="Proteomes" id="UP000726737"/>
    </source>
</evidence>